<accession>A0A2P7YLB8</accession>
<dbReference type="InterPro" id="IPR008974">
    <property type="entry name" value="TRAF-like"/>
</dbReference>
<dbReference type="Pfam" id="PF14533">
    <property type="entry name" value="USP7_C2"/>
    <property type="match status" value="1"/>
</dbReference>
<dbReference type="FunFam" id="3.90.70.10:FF:000005">
    <property type="entry name" value="Ubiquitin carboxyl-terminal hydrolase 7"/>
    <property type="match status" value="1"/>
</dbReference>
<dbReference type="SUPFAM" id="SSF54001">
    <property type="entry name" value="Cysteine proteinases"/>
    <property type="match status" value="1"/>
</dbReference>
<dbReference type="Pfam" id="PF12436">
    <property type="entry name" value="USP7_ICP0_bdg"/>
    <property type="match status" value="1"/>
</dbReference>
<dbReference type="Proteomes" id="UP000243723">
    <property type="component" value="Unassembled WGS sequence"/>
</dbReference>
<dbReference type="InterPro" id="IPR002083">
    <property type="entry name" value="MATH/TRAF_dom"/>
</dbReference>
<evidence type="ECO:0000256" key="6">
    <source>
        <dbReference type="ARBA" id="ARBA00022786"/>
    </source>
</evidence>
<dbReference type="SUPFAM" id="SSF49599">
    <property type="entry name" value="TRAF domain-like"/>
    <property type="match status" value="1"/>
</dbReference>
<dbReference type="OrthoDB" id="289038at2759"/>
<keyword evidence="7" id="KW-0378">Hydrolase</keyword>
<gene>
    <name evidence="12" type="ORF">B9Z65_1949</name>
</gene>
<dbReference type="GO" id="GO:0005634">
    <property type="term" value="C:nucleus"/>
    <property type="evidence" value="ECO:0007669"/>
    <property type="project" value="UniProtKB-SubCell"/>
</dbReference>
<dbReference type="Gene3D" id="2.60.210.10">
    <property type="entry name" value="Apoptosis, Tumor Necrosis Factor Receptor Associated Protein 2, Chain A"/>
    <property type="match status" value="1"/>
</dbReference>
<comment type="subcellular location">
    <subcellularLocation>
        <location evidence="2">Nucleus</location>
    </subcellularLocation>
</comment>
<evidence type="ECO:0000256" key="9">
    <source>
        <dbReference type="ARBA" id="ARBA00023242"/>
    </source>
</evidence>
<evidence type="ECO:0000256" key="8">
    <source>
        <dbReference type="ARBA" id="ARBA00022807"/>
    </source>
</evidence>
<dbReference type="GO" id="GO:0016579">
    <property type="term" value="P:protein deubiquitination"/>
    <property type="evidence" value="ECO:0007669"/>
    <property type="project" value="InterPro"/>
</dbReference>
<protein>
    <recommendedName>
        <fullName evidence="4">ubiquitinyl hydrolase 1</fullName>
        <ecNumber evidence="4">3.4.19.12</ecNumber>
    </recommendedName>
</protein>
<keyword evidence="8" id="KW-0788">Thiol protease</keyword>
<keyword evidence="5" id="KW-0645">Protease</keyword>
<dbReference type="Pfam" id="PF00443">
    <property type="entry name" value="UCH"/>
    <property type="match status" value="1"/>
</dbReference>
<evidence type="ECO:0000259" key="11">
    <source>
        <dbReference type="PROSITE" id="PS50235"/>
    </source>
</evidence>
<evidence type="ECO:0000259" key="10">
    <source>
        <dbReference type="PROSITE" id="PS50144"/>
    </source>
</evidence>
<dbReference type="SMART" id="SM00061">
    <property type="entry name" value="MATH"/>
    <property type="match status" value="1"/>
</dbReference>
<dbReference type="FunFam" id="2.60.210.10:FF:000011">
    <property type="entry name" value="Ubiquitin carboxyl-terminal hydrolase 7"/>
    <property type="match status" value="1"/>
</dbReference>
<name>A0A2P7YLB8_9PEZI</name>
<feature type="domain" description="USP" evidence="11">
    <location>
        <begin position="220"/>
        <end position="545"/>
    </location>
</feature>
<dbReference type="GO" id="GO:0004175">
    <property type="term" value="F:endopeptidase activity"/>
    <property type="evidence" value="ECO:0007669"/>
    <property type="project" value="UniProtKB-ARBA"/>
</dbReference>
<dbReference type="InterPro" id="IPR018200">
    <property type="entry name" value="USP_CS"/>
</dbReference>
<organism evidence="12 13">
    <name type="scientific">Elsinoe australis</name>
    <dbReference type="NCBI Taxonomy" id="40998"/>
    <lineage>
        <taxon>Eukaryota</taxon>
        <taxon>Fungi</taxon>
        <taxon>Dikarya</taxon>
        <taxon>Ascomycota</taxon>
        <taxon>Pezizomycotina</taxon>
        <taxon>Dothideomycetes</taxon>
        <taxon>Dothideomycetidae</taxon>
        <taxon>Myriangiales</taxon>
        <taxon>Elsinoaceae</taxon>
        <taxon>Elsinoe</taxon>
    </lineage>
</organism>
<feature type="domain" description="MATH" evidence="10">
    <location>
        <begin position="63"/>
        <end position="194"/>
    </location>
</feature>
<dbReference type="PROSITE" id="PS00972">
    <property type="entry name" value="USP_1"/>
    <property type="match status" value="1"/>
</dbReference>
<dbReference type="CDD" id="cd02659">
    <property type="entry name" value="peptidase_C19C"/>
    <property type="match status" value="1"/>
</dbReference>
<evidence type="ECO:0000256" key="3">
    <source>
        <dbReference type="ARBA" id="ARBA00009085"/>
    </source>
</evidence>
<dbReference type="GO" id="GO:0004843">
    <property type="term" value="F:cysteine-type deubiquitinase activity"/>
    <property type="evidence" value="ECO:0007669"/>
    <property type="project" value="UniProtKB-EC"/>
</dbReference>
<dbReference type="GO" id="GO:0006508">
    <property type="term" value="P:proteolysis"/>
    <property type="evidence" value="ECO:0007669"/>
    <property type="project" value="UniProtKB-KW"/>
</dbReference>
<dbReference type="AlphaFoldDB" id="A0A2P7YLB8"/>
<dbReference type="InterPro" id="IPR024729">
    <property type="entry name" value="USP7_ICP0-binding_dom"/>
</dbReference>
<dbReference type="STRING" id="40998.A0A2P7YLB8"/>
<dbReference type="GO" id="GO:0031647">
    <property type="term" value="P:regulation of protein stability"/>
    <property type="evidence" value="ECO:0007669"/>
    <property type="project" value="TreeGrafter"/>
</dbReference>
<evidence type="ECO:0000256" key="1">
    <source>
        <dbReference type="ARBA" id="ARBA00000707"/>
    </source>
</evidence>
<evidence type="ECO:0000256" key="5">
    <source>
        <dbReference type="ARBA" id="ARBA00022670"/>
    </source>
</evidence>
<dbReference type="PANTHER" id="PTHR24006">
    <property type="entry name" value="UBIQUITIN CARBOXYL-TERMINAL HYDROLASE"/>
    <property type="match status" value="1"/>
</dbReference>
<comment type="similarity">
    <text evidence="3">Belongs to the peptidase C19 family.</text>
</comment>
<dbReference type="PROSITE" id="PS50144">
    <property type="entry name" value="MATH"/>
    <property type="match status" value="1"/>
</dbReference>
<evidence type="ECO:0000256" key="7">
    <source>
        <dbReference type="ARBA" id="ARBA00022801"/>
    </source>
</evidence>
<comment type="catalytic activity">
    <reaction evidence="1">
        <text>Thiol-dependent hydrolysis of ester, thioester, amide, peptide and isopeptide bonds formed by the C-terminal Gly of ubiquitin (a 76-residue protein attached to proteins as an intracellular targeting signal).</text>
        <dbReference type="EC" id="3.4.19.12"/>
    </reaction>
</comment>
<dbReference type="Pfam" id="PF22486">
    <property type="entry name" value="MATH_2"/>
    <property type="match status" value="1"/>
</dbReference>
<evidence type="ECO:0000313" key="13">
    <source>
        <dbReference type="Proteomes" id="UP000243723"/>
    </source>
</evidence>
<evidence type="ECO:0000256" key="2">
    <source>
        <dbReference type="ARBA" id="ARBA00004123"/>
    </source>
</evidence>
<dbReference type="InterPro" id="IPR028889">
    <property type="entry name" value="USP"/>
</dbReference>
<dbReference type="InterPro" id="IPR038765">
    <property type="entry name" value="Papain-like_cys_pep_sf"/>
</dbReference>
<evidence type="ECO:0000313" key="12">
    <source>
        <dbReference type="EMBL" id="PSK36766.1"/>
    </source>
</evidence>
<dbReference type="Gene3D" id="3.90.70.10">
    <property type="entry name" value="Cysteine proteinases"/>
    <property type="match status" value="1"/>
</dbReference>
<dbReference type="InterPro" id="IPR001394">
    <property type="entry name" value="Peptidase_C19_UCH"/>
</dbReference>
<dbReference type="PROSITE" id="PS00973">
    <property type="entry name" value="USP_2"/>
    <property type="match status" value="1"/>
</dbReference>
<dbReference type="InterPro" id="IPR029346">
    <property type="entry name" value="USP_C"/>
</dbReference>
<dbReference type="PROSITE" id="PS50235">
    <property type="entry name" value="USP_3"/>
    <property type="match status" value="1"/>
</dbReference>
<proteinExistence type="inferred from homology"/>
<dbReference type="EC" id="3.4.19.12" evidence="4"/>
<dbReference type="PANTHER" id="PTHR24006:SF644">
    <property type="entry name" value="UBIQUITIN CARBOXYL-TERMINAL HYDROLASE 7"/>
    <property type="match status" value="1"/>
</dbReference>
<keyword evidence="9" id="KW-0539">Nucleus</keyword>
<evidence type="ECO:0000256" key="4">
    <source>
        <dbReference type="ARBA" id="ARBA00012759"/>
    </source>
</evidence>
<reference evidence="12 13" key="1">
    <citation type="submission" date="2017-05" db="EMBL/GenBank/DDBJ databases">
        <title>Draft genome sequence of Elsinoe australis.</title>
        <authorList>
            <person name="Cheng Q."/>
        </authorList>
    </citation>
    <scope>NUCLEOTIDE SEQUENCE [LARGE SCALE GENOMIC DNA]</scope>
    <source>
        <strain evidence="12 13">NL1</strain>
    </source>
</reference>
<sequence>MDQLGSDMLVDSDYDEKQQDAVAVISTPDDSMDEPEQVPRADDLEAMKERWMPAIPDLEIEAEATHTWDIEGWRTLPKRTHGPIFQAGGHPWRILFFPAGNNASDQVSFYLEQGFDQEQPPDGWYACAQFMLVLWNPNDPTIYLHHEANHRFTAEEGDWGFTRFADKNKIFATKFDGKERPLVEGDSAKMTAYVRIIKDPTGVLWHNFNNYDSKKETGMVGLRNQGATCYLNSLLQSLYFTNAFRKAVYQIPTESEQDARNSSAWALQRLFYRLQTDPIAVGTAELTQSFGWESRQIFEQQDVQELSRILMEKMEEKMKGTEAENALAQMFVGKMKTYLKCINVDYESSRIEDFWDLQLNVSGCKTLDDSFKNYVEVETLEGDNKYHAEGFGLQDAKKGVIFESFPQILHLQLKRFEYDFQRDMMVKVNDRYEFPEIWDASPYLSETADKSEPYVYHLHGVLVHSGDMNAGHYYAFIKTEKNGDFYKFDDDRVTRATKREAMDENFGGDYGPNGIGGGMKMQNPFSRTWSTKRSMSAYMLVYVRESKLDQILSPPEEIKPPEHLPVRLAEEKATLERRRKEREEAHLYMNVQVATNDNFKAWQGFDIVNWENQDEEDPAMPRPMRVLKAMTVADFVRLYAEEVDEDSETLRPWVVVNRQNGTKRPDQPIAQMSMTLEEAAIKHGNRQAFFKIWMEKKARDADGFVTWDGDAQTNGATDKKPIVIFLKHFDVERQDLKGVGHVYMPQDARVMDLAAPILNMMGWKEGSTNLKLFEEIKPNFVETMKPKQTLTQSEIQDGDIICFQKHYSEEEIQAIQQHSPSAYLEAPTFYDYLLNRVAVHFAPKPSVPQNIKLEPEGKFAFSLYLSKKDTYDNLAVKVGEHLSKASGTPVDPTHLRFSTINAQTQRPRGVVKRTPTVNMMSILFGTGSGYASYGYSNQSQDSLYYEVLEMSLADLEQRKIVKVLWLSDGISKEEQHDILVPKSGTMSDVLPVLAKKASIPDDKLEQVRFLEATSGKIQKLITSNVPVANMNEFSTVYAEITPEEEASIADDAPDRLACAFHYEKDPSKTHNIPFVFLLKEGEIFKETKERLSKRTGIKGKALEKIKFAVIRGGQAYARPVYVDEEDVLSEKMQSDDQLGLEHVNKNRNLWAQHERLNIR</sequence>
<dbReference type="EMBL" id="NHZQ01000419">
    <property type="protein sequence ID" value="PSK36766.1"/>
    <property type="molecule type" value="Genomic_DNA"/>
</dbReference>
<dbReference type="GO" id="GO:0005829">
    <property type="term" value="C:cytosol"/>
    <property type="evidence" value="ECO:0007669"/>
    <property type="project" value="TreeGrafter"/>
</dbReference>
<keyword evidence="13" id="KW-1185">Reference proteome</keyword>
<dbReference type="InterPro" id="IPR050164">
    <property type="entry name" value="Peptidase_C19"/>
</dbReference>
<dbReference type="Gene3D" id="3.10.20.90">
    <property type="entry name" value="Phosphatidylinositol 3-kinase Catalytic Subunit, Chain A, domain 1"/>
    <property type="match status" value="2"/>
</dbReference>
<comment type="caution">
    <text evidence="12">The sequence shown here is derived from an EMBL/GenBank/DDBJ whole genome shotgun (WGS) entry which is preliminary data.</text>
</comment>
<keyword evidence="6" id="KW-0833">Ubl conjugation pathway</keyword>
<dbReference type="GO" id="GO:0140492">
    <property type="term" value="F:metal-dependent deubiquitinase activity"/>
    <property type="evidence" value="ECO:0007669"/>
    <property type="project" value="UniProtKB-ARBA"/>
</dbReference>